<name>D1PZT0_9BACT</name>
<gene>
    <name evidence="8" type="ORF">HMPREF0645_2465</name>
</gene>
<dbReference type="PANTHER" id="PTHR33885">
    <property type="entry name" value="PHAGE SHOCK PROTEIN C"/>
    <property type="match status" value="1"/>
</dbReference>
<accession>D1PZT0</accession>
<evidence type="ECO:0000256" key="3">
    <source>
        <dbReference type="ARBA" id="ARBA00022692"/>
    </source>
</evidence>
<evidence type="ECO:0000256" key="2">
    <source>
        <dbReference type="ARBA" id="ARBA00022475"/>
    </source>
</evidence>
<keyword evidence="9" id="KW-1185">Reference proteome</keyword>
<evidence type="ECO:0000259" key="7">
    <source>
        <dbReference type="Pfam" id="PF04024"/>
    </source>
</evidence>
<keyword evidence="5 6" id="KW-0472">Membrane</keyword>
<feature type="transmembrane region" description="Helical" evidence="6">
    <location>
        <begin position="35"/>
        <end position="60"/>
    </location>
</feature>
<dbReference type="EMBL" id="ACKS01000091">
    <property type="protein sequence ID" value="EFA43112.1"/>
    <property type="molecule type" value="Genomic_DNA"/>
</dbReference>
<dbReference type="PANTHER" id="PTHR33885:SF3">
    <property type="entry name" value="PHAGE SHOCK PROTEIN C"/>
    <property type="match status" value="1"/>
</dbReference>
<comment type="caution">
    <text evidence="8">The sequence shown here is derived from an EMBL/GenBank/DDBJ whole genome shotgun (WGS) entry which is preliminary data.</text>
</comment>
<dbReference type="HOGENOM" id="CLU_143433_5_0_10"/>
<organism evidence="8 9">
    <name type="scientific">Hallella bergensis DSM 17361</name>
    <dbReference type="NCBI Taxonomy" id="585502"/>
    <lineage>
        <taxon>Bacteria</taxon>
        <taxon>Pseudomonadati</taxon>
        <taxon>Bacteroidota</taxon>
        <taxon>Bacteroidia</taxon>
        <taxon>Bacteroidales</taxon>
        <taxon>Prevotellaceae</taxon>
        <taxon>Hallella</taxon>
    </lineage>
</organism>
<evidence type="ECO:0000256" key="6">
    <source>
        <dbReference type="SAM" id="Phobius"/>
    </source>
</evidence>
<dbReference type="OrthoDB" id="5772680at2"/>
<dbReference type="InterPro" id="IPR052027">
    <property type="entry name" value="PspC"/>
</dbReference>
<dbReference type="GO" id="GO:0005886">
    <property type="term" value="C:plasma membrane"/>
    <property type="evidence" value="ECO:0007669"/>
    <property type="project" value="UniProtKB-SubCell"/>
</dbReference>
<dbReference type="AlphaFoldDB" id="D1PZT0"/>
<protein>
    <submittedName>
        <fullName evidence="8">PspC domain protein</fullName>
    </submittedName>
</protein>
<keyword evidence="4 6" id="KW-1133">Transmembrane helix</keyword>
<dbReference type="Pfam" id="PF04024">
    <property type="entry name" value="PspC"/>
    <property type="match status" value="1"/>
</dbReference>
<comment type="subcellular location">
    <subcellularLocation>
        <location evidence="1">Cell membrane</location>
        <topology evidence="1">Single-pass membrane protein</topology>
    </subcellularLocation>
</comment>
<sequence>MANGKKLVRSKSNRVLAGVVGGFAQYWNIDPTTARIIYAVLTVCTAFSGVLLYILLWMVIPQER</sequence>
<dbReference type="Proteomes" id="UP000003160">
    <property type="component" value="Unassembled WGS sequence"/>
</dbReference>
<feature type="domain" description="Phage shock protein PspC N-terminal" evidence="7">
    <location>
        <begin position="5"/>
        <end position="63"/>
    </location>
</feature>
<evidence type="ECO:0000313" key="8">
    <source>
        <dbReference type="EMBL" id="EFA43112.1"/>
    </source>
</evidence>
<dbReference type="RefSeq" id="WP_007175416.1">
    <property type="nucleotide sequence ID" value="NZ_GG704786.1"/>
</dbReference>
<dbReference type="InterPro" id="IPR007168">
    <property type="entry name" value="Phageshock_PspC_N"/>
</dbReference>
<keyword evidence="2" id="KW-1003">Cell membrane</keyword>
<evidence type="ECO:0000256" key="4">
    <source>
        <dbReference type="ARBA" id="ARBA00022989"/>
    </source>
</evidence>
<proteinExistence type="predicted"/>
<evidence type="ECO:0000256" key="1">
    <source>
        <dbReference type="ARBA" id="ARBA00004162"/>
    </source>
</evidence>
<dbReference type="eggNOG" id="COG1983">
    <property type="taxonomic scope" value="Bacteria"/>
</dbReference>
<keyword evidence="3 6" id="KW-0812">Transmembrane</keyword>
<evidence type="ECO:0000313" key="9">
    <source>
        <dbReference type="Proteomes" id="UP000003160"/>
    </source>
</evidence>
<evidence type="ECO:0000256" key="5">
    <source>
        <dbReference type="ARBA" id="ARBA00023136"/>
    </source>
</evidence>
<reference evidence="8 9" key="1">
    <citation type="submission" date="2009-10" db="EMBL/GenBank/DDBJ databases">
        <authorList>
            <person name="Qin X."/>
            <person name="Bachman B."/>
            <person name="Battles P."/>
            <person name="Bell A."/>
            <person name="Bess C."/>
            <person name="Bickham C."/>
            <person name="Chaboub L."/>
            <person name="Chen D."/>
            <person name="Coyle M."/>
            <person name="Deiros D.R."/>
            <person name="Dinh H."/>
            <person name="Forbes L."/>
            <person name="Fowler G."/>
            <person name="Francisco L."/>
            <person name="Fu Q."/>
            <person name="Gubbala S."/>
            <person name="Hale W."/>
            <person name="Han Y."/>
            <person name="Hemphill L."/>
            <person name="Highlander S.K."/>
            <person name="Hirani K."/>
            <person name="Hogues M."/>
            <person name="Jackson L."/>
            <person name="Jakkamsetti A."/>
            <person name="Javaid M."/>
            <person name="Jiang H."/>
            <person name="Korchina V."/>
            <person name="Kovar C."/>
            <person name="Lara F."/>
            <person name="Lee S."/>
            <person name="Mata R."/>
            <person name="Mathew T."/>
            <person name="Moen C."/>
            <person name="Morales K."/>
            <person name="Munidasa M."/>
            <person name="Nazareth L."/>
            <person name="Ngo R."/>
            <person name="Nguyen L."/>
            <person name="Okwuonu G."/>
            <person name="Ongeri F."/>
            <person name="Patil S."/>
            <person name="Petrosino J."/>
            <person name="Pham C."/>
            <person name="Pham P."/>
            <person name="Pu L.-L."/>
            <person name="Puazo M."/>
            <person name="Raj R."/>
            <person name="Reid J."/>
            <person name="Rouhana J."/>
            <person name="Saada N."/>
            <person name="Shang Y."/>
            <person name="Simmons D."/>
            <person name="Thornton R."/>
            <person name="Warren J."/>
            <person name="Weissenberger G."/>
            <person name="Zhang J."/>
            <person name="Zhang L."/>
            <person name="Zhou C."/>
            <person name="Zhu D."/>
            <person name="Muzny D."/>
            <person name="Worley K."/>
            <person name="Gibbs R."/>
        </authorList>
    </citation>
    <scope>NUCLEOTIDE SEQUENCE [LARGE SCALE GENOMIC DNA]</scope>
    <source>
        <strain evidence="8 9">DSM 17361</strain>
    </source>
</reference>